<dbReference type="PANTHER" id="PTHR33392">
    <property type="entry name" value="POLYISOPRENYL-TEICHOIC ACID--PEPTIDOGLYCAN TEICHOIC ACID TRANSFERASE TAGU"/>
    <property type="match status" value="1"/>
</dbReference>
<protein>
    <recommendedName>
        <fullName evidence="2">LytR/CpsA/Psr regulator C-terminal domain-containing protein</fullName>
    </recommendedName>
</protein>
<dbReference type="InterPro" id="IPR027381">
    <property type="entry name" value="LytR/CpsA/Psr_C"/>
</dbReference>
<organism evidence="3 4">
    <name type="scientific">Longimonas halophila</name>
    <dbReference type="NCBI Taxonomy" id="1469170"/>
    <lineage>
        <taxon>Bacteria</taxon>
        <taxon>Pseudomonadati</taxon>
        <taxon>Rhodothermota</taxon>
        <taxon>Rhodothermia</taxon>
        <taxon>Rhodothermales</taxon>
        <taxon>Salisaetaceae</taxon>
        <taxon>Longimonas</taxon>
    </lineage>
</organism>
<keyword evidence="4" id="KW-1185">Reference proteome</keyword>
<feature type="domain" description="LytR/CpsA/Psr regulator C-terminal" evidence="2">
    <location>
        <begin position="57"/>
        <end position="145"/>
    </location>
</feature>
<evidence type="ECO:0000259" key="2">
    <source>
        <dbReference type="Pfam" id="PF13399"/>
    </source>
</evidence>
<dbReference type="RefSeq" id="WP_098063184.1">
    <property type="nucleotide sequence ID" value="NZ_PDEP01000015.1"/>
</dbReference>
<keyword evidence="1" id="KW-0812">Transmembrane</keyword>
<gene>
    <name evidence="3" type="ORF">CRI93_13565</name>
</gene>
<evidence type="ECO:0000256" key="1">
    <source>
        <dbReference type="SAM" id="Phobius"/>
    </source>
</evidence>
<dbReference type="PANTHER" id="PTHR33392:SF6">
    <property type="entry name" value="POLYISOPRENYL-TEICHOIC ACID--PEPTIDOGLYCAN TEICHOIC ACID TRANSFERASE TAGU"/>
    <property type="match status" value="1"/>
</dbReference>
<feature type="transmembrane region" description="Helical" evidence="1">
    <location>
        <begin position="12"/>
        <end position="32"/>
    </location>
</feature>
<evidence type="ECO:0000313" key="4">
    <source>
        <dbReference type="Proteomes" id="UP000221024"/>
    </source>
</evidence>
<sequence>MSWSAARAKEIMLNVALAMLGLMCAALVYGLVAQPGRTPPTNPDRATTSDELVGTVIQVEVRNAAGADGLAATVMSYLRDKGFDVVDVGNHTSFDVEHTQVIDRIGDPESARRVAQALGVDDEHVHQNVNPEMYLDASVLIGHDYETLPPFQTAD</sequence>
<comment type="caution">
    <text evidence="3">The sequence shown here is derived from an EMBL/GenBank/DDBJ whole genome shotgun (WGS) entry which is preliminary data.</text>
</comment>
<dbReference type="InterPro" id="IPR050922">
    <property type="entry name" value="LytR/CpsA/Psr_CW_biosynth"/>
</dbReference>
<accession>A0A2H3NJ03</accession>
<keyword evidence="1" id="KW-1133">Transmembrane helix</keyword>
<dbReference type="OrthoDB" id="9810642at2"/>
<dbReference type="Gene3D" id="3.30.70.2390">
    <property type="match status" value="1"/>
</dbReference>
<name>A0A2H3NJ03_9BACT</name>
<dbReference type="Proteomes" id="UP000221024">
    <property type="component" value="Unassembled WGS sequence"/>
</dbReference>
<evidence type="ECO:0000313" key="3">
    <source>
        <dbReference type="EMBL" id="PEN05233.1"/>
    </source>
</evidence>
<dbReference type="EMBL" id="PDEP01000015">
    <property type="protein sequence ID" value="PEN05233.1"/>
    <property type="molecule type" value="Genomic_DNA"/>
</dbReference>
<dbReference type="AlphaFoldDB" id="A0A2H3NJ03"/>
<proteinExistence type="predicted"/>
<keyword evidence="1" id="KW-0472">Membrane</keyword>
<dbReference type="Pfam" id="PF13399">
    <property type="entry name" value="LytR_C"/>
    <property type="match status" value="1"/>
</dbReference>
<reference evidence="3 4" key="1">
    <citation type="submission" date="2017-10" db="EMBL/GenBank/DDBJ databases">
        <title>Draft genome of Longimonas halophila.</title>
        <authorList>
            <person name="Goh K.M."/>
            <person name="Shamsir M.S."/>
            <person name="Lim S.W."/>
        </authorList>
    </citation>
    <scope>NUCLEOTIDE SEQUENCE [LARGE SCALE GENOMIC DNA]</scope>
    <source>
        <strain evidence="3 4">KCTC 42399</strain>
    </source>
</reference>